<dbReference type="EMBL" id="CM056810">
    <property type="protein sequence ID" value="KAJ8642604.1"/>
    <property type="molecule type" value="Genomic_DNA"/>
</dbReference>
<organism evidence="1 2">
    <name type="scientific">Persea americana</name>
    <name type="common">Avocado</name>
    <dbReference type="NCBI Taxonomy" id="3435"/>
    <lineage>
        <taxon>Eukaryota</taxon>
        <taxon>Viridiplantae</taxon>
        <taxon>Streptophyta</taxon>
        <taxon>Embryophyta</taxon>
        <taxon>Tracheophyta</taxon>
        <taxon>Spermatophyta</taxon>
        <taxon>Magnoliopsida</taxon>
        <taxon>Magnoliidae</taxon>
        <taxon>Laurales</taxon>
        <taxon>Lauraceae</taxon>
        <taxon>Persea</taxon>
    </lineage>
</organism>
<sequence length="420" mass="49546">MKTIEWSELHIELLGLIVRQLDPVHFFRFCATCKSWRAAAMFKCYPLSHRVPWLVLSKHDDKTHAHSFFSLSHQTDYWLELPELQRKRCCGSSYGWLITIEYETFDLHLLNPFSRRQIKLPSPKTFPRPYDKELPYLKVRYIDKAILSKDPSSTDDYTVLVIFSGMSRLAFFRPLKEGKWIVMDYRPVLFQNIIYYHEQFYAIDMLGALVLVEMDPQPKLTKITPYLKRHASTCKRYLVEWSGELLHVRRPMTHDDEPYNDSSGSDNDDWNWDGHIKGYKDKFLFPDADKVKDEDNDDNFEEGDIPEDLKFTSKTGIFKVYKLVHLSNCEYRWKKVRSLDDCVLFLGDNSPLSLSVVDFPEFKGNRIYFTDDNWEAFDLNPEKGCHDLGIFNLEDKTFESFCPNVYHSPKLPPIWITPNP</sequence>
<reference evidence="1 2" key="1">
    <citation type="journal article" date="2022" name="Hortic Res">
        <title>A haplotype resolved chromosomal level avocado genome allows analysis of novel avocado genes.</title>
        <authorList>
            <person name="Nath O."/>
            <person name="Fletcher S.J."/>
            <person name="Hayward A."/>
            <person name="Shaw L.M."/>
            <person name="Masouleh A.K."/>
            <person name="Furtado A."/>
            <person name="Henry R.J."/>
            <person name="Mitter N."/>
        </authorList>
    </citation>
    <scope>NUCLEOTIDE SEQUENCE [LARGE SCALE GENOMIC DNA]</scope>
    <source>
        <strain evidence="2">cv. Hass</strain>
    </source>
</reference>
<name>A0ACC2MAH8_PERAE</name>
<dbReference type="Proteomes" id="UP001234297">
    <property type="component" value="Chromosome 2"/>
</dbReference>
<keyword evidence="2" id="KW-1185">Reference proteome</keyword>
<accession>A0ACC2MAH8</accession>
<evidence type="ECO:0000313" key="1">
    <source>
        <dbReference type="EMBL" id="KAJ8642604.1"/>
    </source>
</evidence>
<comment type="caution">
    <text evidence="1">The sequence shown here is derived from an EMBL/GenBank/DDBJ whole genome shotgun (WGS) entry which is preliminary data.</text>
</comment>
<proteinExistence type="predicted"/>
<gene>
    <name evidence="1" type="ORF">MRB53_004352</name>
</gene>
<protein>
    <submittedName>
        <fullName evidence="1">Uncharacterized protein</fullName>
    </submittedName>
</protein>
<evidence type="ECO:0000313" key="2">
    <source>
        <dbReference type="Proteomes" id="UP001234297"/>
    </source>
</evidence>